<dbReference type="Proteomes" id="UP000268048">
    <property type="component" value="Chromosome"/>
</dbReference>
<name>A0A3G7TSG6_9PSED</name>
<sequence length="45" mass="5081">MHARTLCNCSFGQVLKADHTALSGACGLYRRRARISQFSNPYLCY</sequence>
<accession>A0A3G7TSG6</accession>
<gene>
    <name evidence="1" type="ORF">C4K04_4366</name>
</gene>
<evidence type="ECO:0000313" key="2">
    <source>
        <dbReference type="Proteomes" id="UP000268048"/>
    </source>
</evidence>
<evidence type="ECO:0000313" key="1">
    <source>
        <dbReference type="EMBL" id="AZE50030.1"/>
    </source>
</evidence>
<organism evidence="1 2">
    <name type="scientific">Pseudomonas chlororaphis</name>
    <dbReference type="NCBI Taxonomy" id="587753"/>
    <lineage>
        <taxon>Bacteria</taxon>
        <taxon>Pseudomonadati</taxon>
        <taxon>Pseudomonadota</taxon>
        <taxon>Gammaproteobacteria</taxon>
        <taxon>Pseudomonadales</taxon>
        <taxon>Pseudomonadaceae</taxon>
        <taxon>Pseudomonas</taxon>
    </lineage>
</organism>
<protein>
    <submittedName>
        <fullName evidence="1">Uncharacterized protein</fullName>
    </submittedName>
</protein>
<dbReference type="AlphaFoldDB" id="A0A3G7TSG6"/>
<reference evidence="1 2" key="1">
    <citation type="submission" date="2018-03" db="EMBL/GenBank/DDBJ databases">
        <title>Diversity of phytobeneficial traits revealed by whole-genome analysis of worldwide-isolated phenazine-producing Pseudomonas spp.</title>
        <authorList>
            <person name="Biessy A."/>
            <person name="Novinscak A."/>
            <person name="Blom J."/>
            <person name="Leger G."/>
            <person name="Thomashow L.S."/>
            <person name="Cazorla F.M."/>
            <person name="Josic D."/>
            <person name="Filion M."/>
        </authorList>
    </citation>
    <scope>NUCLEOTIDE SEQUENCE [LARGE SCALE GENOMIC DNA]</scope>
    <source>
        <strain evidence="1 2">B25</strain>
    </source>
</reference>
<dbReference type="EMBL" id="CP027753">
    <property type="protein sequence ID" value="AZE50030.1"/>
    <property type="molecule type" value="Genomic_DNA"/>
</dbReference>
<proteinExistence type="predicted"/>